<dbReference type="AlphaFoldDB" id="A0AAV9P5D1"/>
<comment type="caution">
    <text evidence="2">The sequence shown here is derived from an EMBL/GenBank/DDBJ whole genome shotgun (WGS) entry which is preliminary data.</text>
</comment>
<organism evidence="2 3">
    <name type="scientific">Saxophila tyrrhenica</name>
    <dbReference type="NCBI Taxonomy" id="1690608"/>
    <lineage>
        <taxon>Eukaryota</taxon>
        <taxon>Fungi</taxon>
        <taxon>Dikarya</taxon>
        <taxon>Ascomycota</taxon>
        <taxon>Pezizomycotina</taxon>
        <taxon>Dothideomycetes</taxon>
        <taxon>Dothideomycetidae</taxon>
        <taxon>Mycosphaerellales</taxon>
        <taxon>Extremaceae</taxon>
        <taxon>Saxophila</taxon>
    </lineage>
</organism>
<keyword evidence="1" id="KW-0539">Nucleus</keyword>
<dbReference type="Proteomes" id="UP001337655">
    <property type="component" value="Unassembled WGS sequence"/>
</dbReference>
<dbReference type="InterPro" id="IPR001138">
    <property type="entry name" value="Zn2Cys6_DnaBD"/>
</dbReference>
<evidence type="ECO:0000313" key="3">
    <source>
        <dbReference type="Proteomes" id="UP001337655"/>
    </source>
</evidence>
<dbReference type="GO" id="GO:0000981">
    <property type="term" value="F:DNA-binding transcription factor activity, RNA polymerase II-specific"/>
    <property type="evidence" value="ECO:0007669"/>
    <property type="project" value="InterPro"/>
</dbReference>
<accession>A0AAV9P5D1</accession>
<evidence type="ECO:0000256" key="1">
    <source>
        <dbReference type="ARBA" id="ARBA00023242"/>
    </source>
</evidence>
<reference evidence="2 3" key="1">
    <citation type="submission" date="2023-08" db="EMBL/GenBank/DDBJ databases">
        <title>Black Yeasts Isolated from many extreme environments.</title>
        <authorList>
            <person name="Coleine C."/>
            <person name="Stajich J.E."/>
            <person name="Selbmann L."/>
        </authorList>
    </citation>
    <scope>NUCLEOTIDE SEQUENCE [LARGE SCALE GENOMIC DNA]</scope>
    <source>
        <strain evidence="2 3">CCFEE 5935</strain>
    </source>
</reference>
<dbReference type="RefSeq" id="XP_064657684.1">
    <property type="nucleotide sequence ID" value="XM_064803883.1"/>
</dbReference>
<gene>
    <name evidence="2" type="ORF">LTR77_006642</name>
</gene>
<dbReference type="EMBL" id="JAVRRT010000010">
    <property type="protein sequence ID" value="KAK5168074.1"/>
    <property type="molecule type" value="Genomic_DNA"/>
</dbReference>
<dbReference type="GO" id="GO:0008270">
    <property type="term" value="F:zinc ion binding"/>
    <property type="evidence" value="ECO:0007669"/>
    <property type="project" value="InterPro"/>
</dbReference>
<evidence type="ECO:0000313" key="2">
    <source>
        <dbReference type="EMBL" id="KAK5168074.1"/>
    </source>
</evidence>
<dbReference type="GeneID" id="89927982"/>
<name>A0AAV9P5D1_9PEZI</name>
<dbReference type="CDD" id="cd00067">
    <property type="entry name" value="GAL4"/>
    <property type="match status" value="1"/>
</dbReference>
<protein>
    <submittedName>
        <fullName evidence="2">Uncharacterized protein</fullName>
    </submittedName>
</protein>
<sequence length="681" mass="75856">MDRRTTDSEWPIGYPFVASRDFTLPAPIPNVIAMRSGDHGKVTSKANTNGNICVQYPQDVSGNPGREGWVPRDDIRIGTSARIGEPILIQIDQNASAGRSGKTVCGLLSAWYEGRGDLPTEPEVITDLLKSESDIRQQTNKIVVGVGKVSSGLQQCLDRQDFTLWQLKGSAPDGEHDQHVGIYVIVHWDFIGQPEREPEPYAGSTARSFESRYGEHVDASKDPEKKGVHYNAARLARKHCIFPISYLNVDDAESPEVKLAEQVFMSLLQTTCKEVLNFKADGFTGETEEQDNKIGAPDSVSRVSKYYVQKADAVVLRKLADQVFERTGWPGGCDRSTGKKAFGSSAGLNWTSPLTGLRKARTIWTKTSIPGQFANFRRTDLVTRVATGGAGVPSLQVYLKHHTPTNTAWIALLRRDKPWPPENSKIHVVLELRLDGKPHTAGLARAPGVGALSDWANANQLGMRIEWQRDDGVWVQRQFQLRDDNEKLAYAPNGMTQNYNIANGLRGYVLQEQRTLSTEQQEWIWDFGIARVKEVYLDHLDQTIRVRDLPGSRVVPGPTFKTMQQIGQELVDLGAGRYARPSDTQYPIFPDGQQRSAGRSRKSCNACYANTVLGRSNTMCVEVPGQNTCERCQRYGRPCTFAHTRDLENNPALLRALTNPNEVPFTITSVDGNDKMERFRA</sequence>
<proteinExistence type="predicted"/>
<keyword evidence="3" id="KW-1185">Reference proteome</keyword>